<dbReference type="InterPro" id="IPR006311">
    <property type="entry name" value="TAT_signal"/>
</dbReference>
<keyword evidence="6" id="KW-1185">Reference proteome</keyword>
<dbReference type="InterPro" id="IPR051010">
    <property type="entry name" value="BCAA_transport"/>
</dbReference>
<dbReference type="PROSITE" id="PS51318">
    <property type="entry name" value="TAT"/>
    <property type="match status" value="1"/>
</dbReference>
<dbReference type="EMBL" id="QOKZ01000005">
    <property type="protein sequence ID" value="RMC34375.1"/>
    <property type="molecule type" value="Genomic_DNA"/>
</dbReference>
<evidence type="ECO:0000256" key="2">
    <source>
        <dbReference type="ARBA" id="ARBA00022729"/>
    </source>
</evidence>
<evidence type="ECO:0000259" key="4">
    <source>
        <dbReference type="Pfam" id="PF13458"/>
    </source>
</evidence>
<keyword evidence="2" id="KW-0732">Signal</keyword>
<feature type="domain" description="Leucine-binding protein" evidence="4">
    <location>
        <begin position="36"/>
        <end position="374"/>
    </location>
</feature>
<comment type="similarity">
    <text evidence="1">Belongs to the leucine-binding protein family.</text>
</comment>
<dbReference type="InterPro" id="IPR028081">
    <property type="entry name" value="Leu-bd"/>
</dbReference>
<evidence type="ECO:0000256" key="1">
    <source>
        <dbReference type="ARBA" id="ARBA00010062"/>
    </source>
</evidence>
<dbReference type="Pfam" id="PF13458">
    <property type="entry name" value="Peripla_BP_6"/>
    <property type="match status" value="1"/>
</dbReference>
<dbReference type="InterPro" id="IPR028082">
    <property type="entry name" value="Peripla_BP_I"/>
</dbReference>
<dbReference type="PANTHER" id="PTHR30483">
    <property type="entry name" value="LEUCINE-SPECIFIC-BINDING PROTEIN"/>
    <property type="match status" value="1"/>
</dbReference>
<dbReference type="Gene3D" id="3.40.50.2300">
    <property type="match status" value="2"/>
</dbReference>
<evidence type="ECO:0000256" key="3">
    <source>
        <dbReference type="ARBA" id="ARBA00022970"/>
    </source>
</evidence>
<accession>A0A3M0MAP3</accession>
<dbReference type="RefSeq" id="WP_122113086.1">
    <property type="nucleotide sequence ID" value="NZ_QOKZ01000005.1"/>
</dbReference>
<evidence type="ECO:0000313" key="6">
    <source>
        <dbReference type="Proteomes" id="UP000273516"/>
    </source>
</evidence>
<dbReference type="GO" id="GO:0006865">
    <property type="term" value="P:amino acid transport"/>
    <property type="evidence" value="ECO:0007669"/>
    <property type="project" value="UniProtKB-KW"/>
</dbReference>
<keyword evidence="3" id="KW-0029">Amino-acid transport</keyword>
<organism evidence="5 6">
    <name type="scientific">Paracoccus alkanivorans</name>
    <dbReference type="NCBI Taxonomy" id="2116655"/>
    <lineage>
        <taxon>Bacteria</taxon>
        <taxon>Pseudomonadati</taxon>
        <taxon>Pseudomonadota</taxon>
        <taxon>Alphaproteobacteria</taxon>
        <taxon>Rhodobacterales</taxon>
        <taxon>Paracoccaceae</taxon>
        <taxon>Paracoccus</taxon>
    </lineage>
</organism>
<dbReference type="AlphaFoldDB" id="A0A3M0MAP3"/>
<sequence>MTLRSNFDRRGFLRTTGAAALGTLAAPSILRAQDGPIVIGHLTPRTGFLGPLGEYAVMAADLAAEEINAAGGIDGRELQLIKEDSVNPQTASTKAERMIDRDKVAAIVGEISSASALTIAQTVERGKTLFLNTGANSDALRGADCKRHMFHVETQNAMYVNAEGQHLLQNGLVEGKKWYVLTADYAFGHDLLAGAKAFLERNGGSIAGEDLVPTDATDFSSFMLKIRAAEPDLVALNLAGTQITSFFKQYGEFGLDFPVGGFGFDTAMAWAAGAQNFRGTWPCVWNHQIDTERSQAFTKAFTDKYGKPPENQAWGDYMAIQILAQAIRETKGTDAAAIIEYFEGPDAKFDMMKTREGYFNPENHQLLQEIYAITAVPASDAENEWDIFTTSGPLPAPDQPLESLIADAVGGSCSFSG</sequence>
<dbReference type="OrthoDB" id="5794591at2"/>
<proteinExistence type="inferred from homology"/>
<name>A0A3M0MAP3_9RHOB</name>
<protein>
    <submittedName>
        <fullName evidence="5">ABC transporter substrate-binding protein</fullName>
    </submittedName>
</protein>
<dbReference type="Proteomes" id="UP000273516">
    <property type="component" value="Unassembled WGS sequence"/>
</dbReference>
<keyword evidence="3" id="KW-0813">Transport</keyword>
<comment type="caution">
    <text evidence="5">The sequence shown here is derived from an EMBL/GenBank/DDBJ whole genome shotgun (WGS) entry which is preliminary data.</text>
</comment>
<evidence type="ECO:0000313" key="5">
    <source>
        <dbReference type="EMBL" id="RMC34375.1"/>
    </source>
</evidence>
<gene>
    <name evidence="5" type="ORF">C9E81_14610</name>
</gene>
<dbReference type="SUPFAM" id="SSF53822">
    <property type="entry name" value="Periplasmic binding protein-like I"/>
    <property type="match status" value="1"/>
</dbReference>
<reference evidence="5 6" key="1">
    <citation type="submission" date="2018-07" db="EMBL/GenBank/DDBJ databases">
        <authorList>
            <person name="Zhang Y."/>
            <person name="Wang L."/>
            <person name="Ma S."/>
        </authorList>
    </citation>
    <scope>NUCLEOTIDE SEQUENCE [LARGE SCALE GENOMIC DNA]</scope>
    <source>
        <strain evidence="5 6">4-2</strain>
    </source>
</reference>
<dbReference type="PANTHER" id="PTHR30483:SF6">
    <property type="entry name" value="PERIPLASMIC BINDING PROTEIN OF ABC TRANSPORTER FOR NATURAL AMINO ACIDS"/>
    <property type="match status" value="1"/>
</dbReference>